<dbReference type="AlphaFoldDB" id="A0AAV9HDQ1"/>
<protein>
    <submittedName>
        <fullName evidence="2">Uncharacterized protein</fullName>
    </submittedName>
</protein>
<dbReference type="EMBL" id="MU865073">
    <property type="protein sequence ID" value="KAK4458339.1"/>
    <property type="molecule type" value="Genomic_DNA"/>
</dbReference>
<gene>
    <name evidence="2" type="ORF">QBC42DRAFT_315007</name>
</gene>
<reference evidence="2" key="1">
    <citation type="journal article" date="2023" name="Mol. Phylogenet. Evol.">
        <title>Genome-scale phylogeny and comparative genomics of the fungal order Sordariales.</title>
        <authorList>
            <person name="Hensen N."/>
            <person name="Bonometti L."/>
            <person name="Westerberg I."/>
            <person name="Brannstrom I.O."/>
            <person name="Guillou S."/>
            <person name="Cros-Aarteil S."/>
            <person name="Calhoun S."/>
            <person name="Haridas S."/>
            <person name="Kuo A."/>
            <person name="Mondo S."/>
            <person name="Pangilinan J."/>
            <person name="Riley R."/>
            <person name="LaButti K."/>
            <person name="Andreopoulos B."/>
            <person name="Lipzen A."/>
            <person name="Chen C."/>
            <person name="Yan M."/>
            <person name="Daum C."/>
            <person name="Ng V."/>
            <person name="Clum A."/>
            <person name="Steindorff A."/>
            <person name="Ohm R.A."/>
            <person name="Martin F."/>
            <person name="Silar P."/>
            <person name="Natvig D.O."/>
            <person name="Lalanne C."/>
            <person name="Gautier V."/>
            <person name="Ament-Velasquez S.L."/>
            <person name="Kruys A."/>
            <person name="Hutchinson M.I."/>
            <person name="Powell A.J."/>
            <person name="Barry K."/>
            <person name="Miller A.N."/>
            <person name="Grigoriev I.V."/>
            <person name="Debuchy R."/>
            <person name="Gladieux P."/>
            <person name="Hiltunen Thoren M."/>
            <person name="Johannesson H."/>
        </authorList>
    </citation>
    <scope>NUCLEOTIDE SEQUENCE</scope>
    <source>
        <strain evidence="2">PSN324</strain>
    </source>
</reference>
<evidence type="ECO:0000313" key="2">
    <source>
        <dbReference type="EMBL" id="KAK4458339.1"/>
    </source>
</evidence>
<reference evidence="2" key="2">
    <citation type="submission" date="2023-06" db="EMBL/GenBank/DDBJ databases">
        <authorList>
            <consortium name="Lawrence Berkeley National Laboratory"/>
            <person name="Mondo S.J."/>
            <person name="Hensen N."/>
            <person name="Bonometti L."/>
            <person name="Westerberg I."/>
            <person name="Brannstrom I.O."/>
            <person name="Guillou S."/>
            <person name="Cros-Aarteil S."/>
            <person name="Calhoun S."/>
            <person name="Haridas S."/>
            <person name="Kuo A."/>
            <person name="Pangilinan J."/>
            <person name="Riley R."/>
            <person name="Labutti K."/>
            <person name="Andreopoulos B."/>
            <person name="Lipzen A."/>
            <person name="Chen C."/>
            <person name="Yanf M."/>
            <person name="Daum C."/>
            <person name="Ng V."/>
            <person name="Clum A."/>
            <person name="Steindorff A."/>
            <person name="Ohm R."/>
            <person name="Martin F."/>
            <person name="Silar P."/>
            <person name="Natvig D."/>
            <person name="Lalanne C."/>
            <person name="Gautier V."/>
            <person name="Ament-Velasquez S.L."/>
            <person name="Kruys A."/>
            <person name="Hutchinson M.I."/>
            <person name="Powell A.J."/>
            <person name="Barry K."/>
            <person name="Miller A.N."/>
            <person name="Grigoriev I.V."/>
            <person name="Debuchy R."/>
            <person name="Gladieux P."/>
            <person name="Thoren M.H."/>
            <person name="Johannesson H."/>
        </authorList>
    </citation>
    <scope>NUCLEOTIDE SEQUENCE</scope>
    <source>
        <strain evidence="2">PSN324</strain>
    </source>
</reference>
<evidence type="ECO:0000313" key="3">
    <source>
        <dbReference type="Proteomes" id="UP001321749"/>
    </source>
</evidence>
<feature type="signal peptide" evidence="1">
    <location>
        <begin position="1"/>
        <end position="20"/>
    </location>
</feature>
<sequence length="199" mass="21712">MNLITLLSVILGFLVFSAHGAPANMIKGDWDLVGPDHSVPLRERDPANIENNFNSINATVPAPLQKRNAWCETQKTAWENRISDRSSFTVHCEKLARNIKGDGTCTPGSATRTFARSSGAPSTASIAISSMAGITSKLSATCTCLDFKSPVNWGIYPIKGTWPMPDPDAEKDDERVEGPVEWVETEGYTLEELEMLIGQ</sequence>
<keyword evidence="1" id="KW-0732">Signal</keyword>
<comment type="caution">
    <text evidence="2">The sequence shown here is derived from an EMBL/GenBank/DDBJ whole genome shotgun (WGS) entry which is preliminary data.</text>
</comment>
<accession>A0AAV9HDQ1</accession>
<organism evidence="2 3">
    <name type="scientific">Cladorrhinum samala</name>
    <dbReference type="NCBI Taxonomy" id="585594"/>
    <lineage>
        <taxon>Eukaryota</taxon>
        <taxon>Fungi</taxon>
        <taxon>Dikarya</taxon>
        <taxon>Ascomycota</taxon>
        <taxon>Pezizomycotina</taxon>
        <taxon>Sordariomycetes</taxon>
        <taxon>Sordariomycetidae</taxon>
        <taxon>Sordariales</taxon>
        <taxon>Podosporaceae</taxon>
        <taxon>Cladorrhinum</taxon>
    </lineage>
</organism>
<evidence type="ECO:0000256" key="1">
    <source>
        <dbReference type="SAM" id="SignalP"/>
    </source>
</evidence>
<name>A0AAV9HDQ1_9PEZI</name>
<keyword evidence="3" id="KW-1185">Reference proteome</keyword>
<dbReference type="Proteomes" id="UP001321749">
    <property type="component" value="Unassembled WGS sequence"/>
</dbReference>
<proteinExistence type="predicted"/>
<feature type="chain" id="PRO_5043417958" evidence="1">
    <location>
        <begin position="21"/>
        <end position="199"/>
    </location>
</feature>